<name>A0AAN8V8P4_9MAGN</name>
<keyword evidence="4" id="KW-1185">Reference proteome</keyword>
<evidence type="ECO:0000259" key="1">
    <source>
        <dbReference type="Pfam" id="PF13952"/>
    </source>
</evidence>
<protein>
    <recommendedName>
        <fullName evidence="5">DUF4216 domain-containing protein</fullName>
    </recommendedName>
</protein>
<evidence type="ECO:0000313" key="3">
    <source>
        <dbReference type="EMBL" id="KAK6928914.1"/>
    </source>
</evidence>
<dbReference type="Pfam" id="PF13960">
    <property type="entry name" value="DUF4218"/>
    <property type="match status" value="1"/>
</dbReference>
<feature type="domain" description="DUF4216" evidence="1">
    <location>
        <begin position="178"/>
        <end position="243"/>
    </location>
</feature>
<proteinExistence type="predicted"/>
<dbReference type="InterPro" id="IPR025452">
    <property type="entry name" value="DUF4218"/>
</dbReference>
<evidence type="ECO:0000259" key="2">
    <source>
        <dbReference type="Pfam" id="PF13960"/>
    </source>
</evidence>
<dbReference type="InterPro" id="IPR025312">
    <property type="entry name" value="DUF4216"/>
</dbReference>
<evidence type="ECO:0000313" key="4">
    <source>
        <dbReference type="Proteomes" id="UP001370490"/>
    </source>
</evidence>
<dbReference type="AlphaFoldDB" id="A0AAN8V8P4"/>
<dbReference type="Pfam" id="PF13952">
    <property type="entry name" value="DUF4216"/>
    <property type="match status" value="1"/>
</dbReference>
<evidence type="ECO:0008006" key="5">
    <source>
        <dbReference type="Google" id="ProtNLM"/>
    </source>
</evidence>
<feature type="domain" description="DUF4218" evidence="2">
    <location>
        <begin position="77"/>
        <end position="126"/>
    </location>
</feature>
<comment type="caution">
    <text evidence="3">The sequence shown here is derived from an EMBL/GenBank/DDBJ whole genome shotgun (WGS) entry which is preliminary data.</text>
</comment>
<organism evidence="3 4">
    <name type="scientific">Dillenia turbinata</name>
    <dbReference type="NCBI Taxonomy" id="194707"/>
    <lineage>
        <taxon>Eukaryota</taxon>
        <taxon>Viridiplantae</taxon>
        <taxon>Streptophyta</taxon>
        <taxon>Embryophyta</taxon>
        <taxon>Tracheophyta</taxon>
        <taxon>Spermatophyta</taxon>
        <taxon>Magnoliopsida</taxon>
        <taxon>eudicotyledons</taxon>
        <taxon>Gunneridae</taxon>
        <taxon>Pentapetalae</taxon>
        <taxon>Dilleniales</taxon>
        <taxon>Dilleniaceae</taxon>
        <taxon>Dillenia</taxon>
    </lineage>
</organism>
<dbReference type="PANTHER" id="PTHR48258">
    <property type="entry name" value="DUF4218 DOMAIN-CONTAINING PROTEIN-RELATED"/>
    <property type="match status" value="1"/>
</dbReference>
<sequence>MFVSPANPKIPRCKSLLIVQEGHSDYTRWVYHGEAFEDDFDNDIVAHNVEHEENDDNDLDIMCHSVNLSHAISLACRKMGTLKGYVHNKARPEGCIAKRYIDNECLSFCSVYLQDLESKVTREERNDEMEKASGELSIFSFKGRPFGGPKYTELSALELAKFIYLCSIVVIRLKTTSSREKVLIFKCEWFNLGDARGIQLDKKLRITSINVSRKWYSDQPYVLAQQVQQVFYVEDIKLGRNWYEVEKANPRNSYDILQAKHQELVEEVYQEEEPEFVLYVDLGELPSLVRDIPLVDREAMREMEETTSMTPREICIMKVGNISGYRGHVSTSKQIKYDVQRYKQRADEAKKKACETEKKACDAERKLMSWQRKLMKPKRDFLK</sequence>
<gene>
    <name evidence="3" type="ORF">RJ641_005119</name>
</gene>
<dbReference type="PANTHER" id="PTHR48258:SF6">
    <property type="entry name" value="LEUCINE-RICH REPEAT DOMAIN, L DOMAIN-CONTAINING PROTEIN"/>
    <property type="match status" value="1"/>
</dbReference>
<reference evidence="3 4" key="1">
    <citation type="submission" date="2023-12" db="EMBL/GenBank/DDBJ databases">
        <title>A high-quality genome assembly for Dillenia turbinata (Dilleniales).</title>
        <authorList>
            <person name="Chanderbali A."/>
        </authorList>
    </citation>
    <scope>NUCLEOTIDE SEQUENCE [LARGE SCALE GENOMIC DNA]</scope>
    <source>
        <strain evidence="3">LSX21</strain>
        <tissue evidence="3">Leaf</tissue>
    </source>
</reference>
<dbReference type="EMBL" id="JBAMMX010000013">
    <property type="protein sequence ID" value="KAK6928914.1"/>
    <property type="molecule type" value="Genomic_DNA"/>
</dbReference>
<dbReference type="Proteomes" id="UP001370490">
    <property type="component" value="Unassembled WGS sequence"/>
</dbReference>
<accession>A0AAN8V8P4</accession>